<proteinExistence type="predicted"/>
<reference evidence="2 3" key="1">
    <citation type="submission" date="2013-02" db="EMBL/GenBank/DDBJ databases">
        <title>The Genome Annotation of Plasmodium falciparum MaliPS096_E11.</title>
        <authorList>
            <consortium name="The Broad Institute Genome Sequencing Platform"/>
            <consortium name="The Broad Institute Genome Sequencing Center for Infectious Disease"/>
            <person name="Neafsey D."/>
            <person name="Hoffman S."/>
            <person name="Volkman S."/>
            <person name="Rosenthal P."/>
            <person name="Walker B."/>
            <person name="Young S.K."/>
            <person name="Zeng Q."/>
            <person name="Gargeya S."/>
            <person name="Fitzgerald M."/>
            <person name="Haas B."/>
            <person name="Abouelleil A."/>
            <person name="Allen A.W."/>
            <person name="Alvarado L."/>
            <person name="Arachchi H.M."/>
            <person name="Berlin A.M."/>
            <person name="Chapman S.B."/>
            <person name="Gainer-Dewar J."/>
            <person name="Goldberg J."/>
            <person name="Griggs A."/>
            <person name="Gujja S."/>
            <person name="Hansen M."/>
            <person name="Howarth C."/>
            <person name="Imamovic A."/>
            <person name="Ireland A."/>
            <person name="Larimer J."/>
            <person name="McCowan C."/>
            <person name="Murphy C."/>
            <person name="Pearson M."/>
            <person name="Poon T.W."/>
            <person name="Priest M."/>
            <person name="Roberts A."/>
            <person name="Saif S."/>
            <person name="Shea T."/>
            <person name="Sisk P."/>
            <person name="Sykes S."/>
            <person name="Wortman J."/>
            <person name="Nusbaum C."/>
            <person name="Birren B."/>
        </authorList>
    </citation>
    <scope>NUCLEOTIDE SEQUENCE [LARGE SCALE GENOMIC DNA]</scope>
    <source>
        <strain evidence="2 3">MaliPS096_E11</strain>
    </source>
</reference>
<gene>
    <name evidence="2" type="ORF">PFMALIP_03442</name>
</gene>
<accession>A0A024WNE1</accession>
<sequence>MRKGKDKNDPMSTRIEKKIILDMLKENDCQTIEELKNLVLFLNNENKRLHTMNMDSLKKINILSVRVKSLEKISKKYDQFYASKKKYKNKLKELERKSVTLKNYTKIK</sequence>
<evidence type="ECO:0000256" key="1">
    <source>
        <dbReference type="SAM" id="Coils"/>
    </source>
</evidence>
<dbReference type="EMBL" id="KI925571">
    <property type="protein sequence ID" value="ETW48468.1"/>
    <property type="molecule type" value="Genomic_DNA"/>
</dbReference>
<organism evidence="2 3">
    <name type="scientific">Plasmodium falciparum MaliPS096_E11</name>
    <dbReference type="NCBI Taxonomy" id="1036727"/>
    <lineage>
        <taxon>Eukaryota</taxon>
        <taxon>Sar</taxon>
        <taxon>Alveolata</taxon>
        <taxon>Apicomplexa</taxon>
        <taxon>Aconoidasida</taxon>
        <taxon>Haemosporida</taxon>
        <taxon>Plasmodiidae</taxon>
        <taxon>Plasmodium</taxon>
        <taxon>Plasmodium (Laverania)</taxon>
    </lineage>
</organism>
<name>A0A024WNE1_PLAFA</name>
<reference evidence="2 3" key="2">
    <citation type="submission" date="2013-02" db="EMBL/GenBank/DDBJ databases">
        <title>The Genome Sequence of Plasmodium falciparum MaliPS096_E11.</title>
        <authorList>
            <consortium name="The Broad Institute Genome Sequencing Platform"/>
            <consortium name="The Broad Institute Genome Sequencing Center for Infectious Disease"/>
            <person name="Neafsey D."/>
            <person name="Cheeseman I."/>
            <person name="Volkman S."/>
            <person name="Adams J."/>
            <person name="Walker B."/>
            <person name="Young S.K."/>
            <person name="Zeng Q."/>
            <person name="Gargeya S."/>
            <person name="Fitzgerald M."/>
            <person name="Haas B."/>
            <person name="Abouelleil A."/>
            <person name="Alvarado L."/>
            <person name="Arachchi H.M."/>
            <person name="Berlin A.M."/>
            <person name="Chapman S.B."/>
            <person name="Dewar J."/>
            <person name="Goldberg J."/>
            <person name="Griggs A."/>
            <person name="Gujja S."/>
            <person name="Hansen M."/>
            <person name="Howarth C."/>
            <person name="Imamovic A."/>
            <person name="Larimer J."/>
            <person name="McCowan C."/>
            <person name="Murphy C."/>
            <person name="Neiman D."/>
            <person name="Pearson M."/>
            <person name="Priest M."/>
            <person name="Roberts A."/>
            <person name="Saif S."/>
            <person name="Shea T."/>
            <person name="Sisk P."/>
            <person name="Sykes S."/>
            <person name="Wortman J."/>
            <person name="Nusbaum C."/>
            <person name="Birren B."/>
        </authorList>
    </citation>
    <scope>NUCLEOTIDE SEQUENCE [LARGE SCALE GENOMIC DNA]</scope>
    <source>
        <strain evidence="2 3">MaliPS096_E11</strain>
    </source>
</reference>
<evidence type="ECO:0000313" key="3">
    <source>
        <dbReference type="Proteomes" id="UP000030699"/>
    </source>
</evidence>
<feature type="coiled-coil region" evidence="1">
    <location>
        <begin position="77"/>
        <end position="104"/>
    </location>
</feature>
<keyword evidence="1" id="KW-0175">Coiled coil</keyword>
<evidence type="ECO:0000313" key="2">
    <source>
        <dbReference type="EMBL" id="ETW48468.1"/>
    </source>
</evidence>
<dbReference type="Proteomes" id="UP000030699">
    <property type="component" value="Unassembled WGS sequence"/>
</dbReference>
<dbReference type="AlphaFoldDB" id="A0A024WNE1"/>
<protein>
    <submittedName>
        <fullName evidence="2">Uncharacterized protein</fullName>
    </submittedName>
</protein>